<dbReference type="FunFam" id="3.40.50.720:FF:000074">
    <property type="entry name" value="Retinol dehydrogenase type 1"/>
    <property type="match status" value="1"/>
</dbReference>
<evidence type="ECO:0000313" key="5">
    <source>
        <dbReference type="EMBL" id="KAL0963813.1"/>
    </source>
</evidence>
<evidence type="ECO:0000313" key="6">
    <source>
        <dbReference type="Proteomes" id="UP001557470"/>
    </source>
</evidence>
<dbReference type="PANTHER" id="PTHR43313:SF52">
    <property type="entry name" value="DEHYDROGENASE_REDUCTASE (SDR FAMILY) MEMBER 9"/>
    <property type="match status" value="1"/>
</dbReference>
<keyword evidence="4" id="KW-1133">Transmembrane helix</keyword>
<keyword evidence="4" id="KW-0472">Membrane</keyword>
<evidence type="ECO:0000256" key="4">
    <source>
        <dbReference type="SAM" id="Phobius"/>
    </source>
</evidence>
<organism evidence="5 6">
    <name type="scientific">Umbra pygmaea</name>
    <name type="common">Eastern mudminnow</name>
    <dbReference type="NCBI Taxonomy" id="75934"/>
    <lineage>
        <taxon>Eukaryota</taxon>
        <taxon>Metazoa</taxon>
        <taxon>Chordata</taxon>
        <taxon>Craniata</taxon>
        <taxon>Vertebrata</taxon>
        <taxon>Euteleostomi</taxon>
        <taxon>Actinopterygii</taxon>
        <taxon>Neopterygii</taxon>
        <taxon>Teleostei</taxon>
        <taxon>Protacanthopterygii</taxon>
        <taxon>Esociformes</taxon>
        <taxon>Umbridae</taxon>
        <taxon>Umbra</taxon>
    </lineage>
</organism>
<reference evidence="5 6" key="1">
    <citation type="submission" date="2024-06" db="EMBL/GenBank/DDBJ databases">
        <authorList>
            <person name="Pan Q."/>
            <person name="Wen M."/>
            <person name="Jouanno E."/>
            <person name="Zahm M."/>
            <person name="Klopp C."/>
            <person name="Cabau C."/>
            <person name="Louis A."/>
            <person name="Berthelot C."/>
            <person name="Parey E."/>
            <person name="Roest Crollius H."/>
            <person name="Montfort J."/>
            <person name="Robinson-Rechavi M."/>
            <person name="Bouchez O."/>
            <person name="Lampietro C."/>
            <person name="Lopez Roques C."/>
            <person name="Donnadieu C."/>
            <person name="Postlethwait J."/>
            <person name="Bobe J."/>
            <person name="Verreycken H."/>
            <person name="Guiguen Y."/>
        </authorList>
    </citation>
    <scope>NUCLEOTIDE SEQUENCE [LARGE SCALE GENOMIC DNA]</scope>
    <source>
        <strain evidence="5">Up_M1</strain>
        <tissue evidence="5">Testis</tissue>
    </source>
</reference>
<dbReference type="Pfam" id="PF00106">
    <property type="entry name" value="adh_short"/>
    <property type="match status" value="1"/>
</dbReference>
<dbReference type="InterPro" id="IPR002347">
    <property type="entry name" value="SDR_fam"/>
</dbReference>
<comment type="caution">
    <text evidence="5">The sequence shown here is derived from an EMBL/GenBank/DDBJ whole genome shotgun (WGS) entry which is preliminary data.</text>
</comment>
<evidence type="ECO:0000256" key="3">
    <source>
        <dbReference type="RuleBase" id="RU000363"/>
    </source>
</evidence>
<dbReference type="AlphaFoldDB" id="A0ABD0W430"/>
<name>A0ABD0W430_UMBPY</name>
<dbReference type="PRINTS" id="PR00081">
    <property type="entry name" value="GDHRDH"/>
</dbReference>
<dbReference type="PANTHER" id="PTHR43313">
    <property type="entry name" value="SHORT-CHAIN DEHYDROGENASE/REDUCTASE FAMILY 9C"/>
    <property type="match status" value="1"/>
</dbReference>
<protein>
    <submittedName>
        <fullName evidence="5">Uncharacterized protein</fullName>
    </submittedName>
</protein>
<dbReference type="InterPro" id="IPR036291">
    <property type="entry name" value="NAD(P)-bd_dom_sf"/>
</dbReference>
<evidence type="ECO:0000256" key="1">
    <source>
        <dbReference type="ARBA" id="ARBA00006484"/>
    </source>
</evidence>
<dbReference type="Gene3D" id="3.40.50.720">
    <property type="entry name" value="NAD(P)-binding Rossmann-like Domain"/>
    <property type="match status" value="1"/>
</dbReference>
<dbReference type="PRINTS" id="PR00080">
    <property type="entry name" value="SDRFAMILY"/>
</dbReference>
<proteinExistence type="inferred from homology"/>
<dbReference type="EMBL" id="JAGEUA010000010">
    <property type="protein sequence ID" value="KAL0963813.1"/>
    <property type="molecule type" value="Genomic_DNA"/>
</dbReference>
<dbReference type="InterPro" id="IPR020904">
    <property type="entry name" value="Sc_DH/Rdtase_CS"/>
</dbReference>
<comment type="similarity">
    <text evidence="1 3">Belongs to the short-chain dehydrogenases/reductases (SDR) family.</text>
</comment>
<sequence>MEAQFCCCEMFLCVLGLLALWFLFRWYRELATVPNKEDKYVYITGCDSGFGKLLAKHLDKLGFRVIAACYTEKGEDELKKVSSDRLNTVHLDVVSTHSVDKATAFIKSLVGEKGLWALVNNAGISVPSGPCDWMTIEDYKPMLDVNLGGLIAVTLSVLPLIKKARGRVVNVASVFGRLSAFGGPYCVSKFGVEAFNDSLRMNMTAFGVKVLCIEPGFFKTSVTDINLLRLNILTLWNKQPEEIKEQYGDDYPERANAMLKKNVLNWLDADLMKVVNCMTHAISAVHPRTRYSPGWDAKFVWLPLSYMPSWLSDKVLIPKVAQPKVAVH</sequence>
<gene>
    <name evidence="5" type="ORF">UPYG_G00313920</name>
</gene>
<dbReference type="PROSITE" id="PS00061">
    <property type="entry name" value="ADH_SHORT"/>
    <property type="match status" value="1"/>
</dbReference>
<keyword evidence="2" id="KW-0560">Oxidoreductase</keyword>
<keyword evidence="6" id="KW-1185">Reference proteome</keyword>
<accession>A0ABD0W430</accession>
<feature type="transmembrane region" description="Helical" evidence="4">
    <location>
        <begin position="7"/>
        <end position="27"/>
    </location>
</feature>
<dbReference type="Proteomes" id="UP001557470">
    <property type="component" value="Unassembled WGS sequence"/>
</dbReference>
<dbReference type="SUPFAM" id="SSF51735">
    <property type="entry name" value="NAD(P)-binding Rossmann-fold domains"/>
    <property type="match status" value="1"/>
</dbReference>
<dbReference type="GO" id="GO:0016491">
    <property type="term" value="F:oxidoreductase activity"/>
    <property type="evidence" value="ECO:0007669"/>
    <property type="project" value="UniProtKB-KW"/>
</dbReference>
<evidence type="ECO:0000256" key="2">
    <source>
        <dbReference type="ARBA" id="ARBA00023002"/>
    </source>
</evidence>
<keyword evidence="4" id="KW-0812">Transmembrane</keyword>